<reference evidence="10 11" key="2">
    <citation type="journal article" date="2009" name="PLoS ONE">
        <title>The photosynthetic apparatus and its regulation in the aerobic gammaproteobacterium Congregibacter litoralis gen. nov., sp. nov.</title>
        <authorList>
            <person name="Spring S."/>
            <person name="Lunsdorf H."/>
            <person name="Fuchs B.M."/>
            <person name="Tindall B.J."/>
        </authorList>
    </citation>
    <scope>NUCLEOTIDE SEQUENCE [LARGE SCALE GENOMIC DNA]</scope>
    <source>
        <strain evidence="10">KT71</strain>
    </source>
</reference>
<dbReference type="Gene3D" id="3.40.309.10">
    <property type="entry name" value="Aldehyde Dehydrogenase, Chain A, domain 2"/>
    <property type="match status" value="1"/>
</dbReference>
<evidence type="ECO:0000256" key="2">
    <source>
        <dbReference type="ARBA" id="ARBA00022605"/>
    </source>
</evidence>
<keyword evidence="11" id="KW-1185">Reference proteome</keyword>
<dbReference type="RefSeq" id="WP_008292942.1">
    <property type="nucleotide sequence ID" value="NZ_CM002299.1"/>
</dbReference>
<protein>
    <recommendedName>
        <fullName evidence="7">Gamma-glutamyl phosphate reductase</fullName>
        <shortName evidence="7">GPR</shortName>
        <ecNumber evidence="7">1.2.1.41</ecNumber>
    </recommendedName>
    <alternativeName>
        <fullName evidence="7">Glutamate-5-semialdehyde dehydrogenase</fullName>
    </alternativeName>
    <alternativeName>
        <fullName evidence="7">Glutamyl-gamma-semialdehyde dehydrogenase</fullName>
        <shortName evidence="7">GSA dehydrogenase</shortName>
    </alternativeName>
</protein>
<evidence type="ECO:0000259" key="9">
    <source>
        <dbReference type="Pfam" id="PF00171"/>
    </source>
</evidence>
<evidence type="ECO:0000256" key="3">
    <source>
        <dbReference type="ARBA" id="ARBA00022650"/>
    </source>
</evidence>
<dbReference type="PANTHER" id="PTHR11063:SF8">
    <property type="entry name" value="DELTA-1-PYRROLINE-5-CARBOXYLATE SYNTHASE"/>
    <property type="match status" value="1"/>
</dbReference>
<comment type="subcellular location">
    <subcellularLocation>
        <location evidence="7">Cytoplasm</location>
    </subcellularLocation>
</comment>
<keyword evidence="2 7" id="KW-0028">Amino-acid biosynthesis</keyword>
<dbReference type="InterPro" id="IPR000965">
    <property type="entry name" value="GPR_dom"/>
</dbReference>
<dbReference type="NCBIfam" id="NF001221">
    <property type="entry name" value="PRK00197.1"/>
    <property type="match status" value="1"/>
</dbReference>
<evidence type="ECO:0000256" key="4">
    <source>
        <dbReference type="ARBA" id="ARBA00022857"/>
    </source>
</evidence>
<dbReference type="PROSITE" id="PS01223">
    <property type="entry name" value="PROA"/>
    <property type="match status" value="1"/>
</dbReference>
<dbReference type="InterPro" id="IPR015590">
    <property type="entry name" value="Aldehyde_DH_dom"/>
</dbReference>
<dbReference type="SUPFAM" id="SSF53720">
    <property type="entry name" value="ALDH-like"/>
    <property type="match status" value="1"/>
</dbReference>
<dbReference type="eggNOG" id="COG0014">
    <property type="taxonomic scope" value="Bacteria"/>
</dbReference>
<comment type="function">
    <text evidence="7">Catalyzes the NADPH-dependent reduction of L-glutamate 5-phosphate into L-glutamate 5-semialdehyde and phosphate. The product spontaneously undergoes cyclization to form 1-pyrroline-5-carboxylate.</text>
</comment>
<evidence type="ECO:0000256" key="5">
    <source>
        <dbReference type="ARBA" id="ARBA00023002"/>
    </source>
</evidence>
<dbReference type="Pfam" id="PF00171">
    <property type="entry name" value="Aldedh"/>
    <property type="match status" value="1"/>
</dbReference>
<evidence type="ECO:0000256" key="7">
    <source>
        <dbReference type="HAMAP-Rule" id="MF_00412"/>
    </source>
</evidence>
<dbReference type="Proteomes" id="UP000019205">
    <property type="component" value="Chromosome"/>
</dbReference>
<dbReference type="InterPro" id="IPR020593">
    <property type="entry name" value="G-glutamylP_reductase_CS"/>
</dbReference>
<dbReference type="NCBIfam" id="TIGR00407">
    <property type="entry name" value="proA"/>
    <property type="match status" value="1"/>
</dbReference>
<feature type="domain" description="Aldehyde dehydrogenase" evidence="9">
    <location>
        <begin position="36"/>
        <end position="312"/>
    </location>
</feature>
<dbReference type="STRING" id="314285.KT71_02702"/>
<evidence type="ECO:0000256" key="8">
    <source>
        <dbReference type="SAM" id="MobiDB-lite"/>
    </source>
</evidence>
<dbReference type="EC" id="1.2.1.41" evidence="7"/>
<dbReference type="GO" id="GO:0004350">
    <property type="term" value="F:glutamate-5-semialdehyde dehydrogenase activity"/>
    <property type="evidence" value="ECO:0007669"/>
    <property type="project" value="UniProtKB-UniRule"/>
</dbReference>
<dbReference type="Gene3D" id="3.40.605.10">
    <property type="entry name" value="Aldehyde Dehydrogenase, Chain A, domain 1"/>
    <property type="match status" value="1"/>
</dbReference>
<comment type="similarity">
    <text evidence="7">Belongs to the gamma-glutamyl phosphate reductase family.</text>
</comment>
<comment type="catalytic activity">
    <reaction evidence="6 7">
        <text>L-glutamate 5-semialdehyde + phosphate + NADP(+) = L-glutamyl 5-phosphate + NADPH + H(+)</text>
        <dbReference type="Rhea" id="RHEA:19541"/>
        <dbReference type="ChEBI" id="CHEBI:15378"/>
        <dbReference type="ChEBI" id="CHEBI:43474"/>
        <dbReference type="ChEBI" id="CHEBI:57783"/>
        <dbReference type="ChEBI" id="CHEBI:58066"/>
        <dbReference type="ChEBI" id="CHEBI:58274"/>
        <dbReference type="ChEBI" id="CHEBI:58349"/>
        <dbReference type="EC" id="1.2.1.41"/>
    </reaction>
</comment>
<dbReference type="GO" id="GO:0055129">
    <property type="term" value="P:L-proline biosynthetic process"/>
    <property type="evidence" value="ECO:0007669"/>
    <property type="project" value="UniProtKB-UniRule"/>
</dbReference>
<keyword evidence="3 7" id="KW-0641">Proline biosynthesis</keyword>
<evidence type="ECO:0000256" key="1">
    <source>
        <dbReference type="ARBA" id="ARBA00004985"/>
    </source>
</evidence>
<feature type="compositionally biased region" description="Low complexity" evidence="8">
    <location>
        <begin position="1"/>
        <end position="16"/>
    </location>
</feature>
<keyword evidence="5 7" id="KW-0560">Oxidoreductase</keyword>
<comment type="caution">
    <text evidence="10">The sequence shown here is derived from an EMBL/GenBank/DDBJ whole genome shotgun (WGS) entry which is preliminary data.</text>
</comment>
<dbReference type="InterPro" id="IPR016161">
    <property type="entry name" value="Ald_DH/histidinol_DH"/>
</dbReference>
<reference evidence="10 11" key="1">
    <citation type="journal article" date="2007" name="Proc. Natl. Acad. Sci. U.S.A.">
        <title>Characterization of a marine gammaproteobacterium capable of aerobic anoxygenic photosynthesis.</title>
        <authorList>
            <person name="Fuchs B.M."/>
            <person name="Spring S."/>
            <person name="Teeling H."/>
            <person name="Quast C."/>
            <person name="Wulf J."/>
            <person name="Schattenhofer M."/>
            <person name="Yan S."/>
            <person name="Ferriera S."/>
            <person name="Johnson J."/>
            <person name="Glockner F.O."/>
            <person name="Amann R."/>
        </authorList>
    </citation>
    <scope>NUCLEOTIDE SEQUENCE [LARGE SCALE GENOMIC DNA]</scope>
    <source>
        <strain evidence="10">KT71</strain>
    </source>
</reference>
<keyword evidence="4 7" id="KW-0521">NADP</keyword>
<dbReference type="GO" id="GO:0050661">
    <property type="term" value="F:NADP binding"/>
    <property type="evidence" value="ECO:0007669"/>
    <property type="project" value="InterPro"/>
</dbReference>
<evidence type="ECO:0000313" key="10">
    <source>
        <dbReference type="EMBL" id="EAQ98121.1"/>
    </source>
</evidence>
<dbReference type="GO" id="GO:0005737">
    <property type="term" value="C:cytoplasm"/>
    <property type="evidence" value="ECO:0007669"/>
    <property type="project" value="UniProtKB-SubCell"/>
</dbReference>
<proteinExistence type="inferred from homology"/>
<dbReference type="EMBL" id="AAOA02000002">
    <property type="protein sequence ID" value="EAQ98121.1"/>
    <property type="molecule type" value="Genomic_DNA"/>
</dbReference>
<keyword evidence="7" id="KW-0963">Cytoplasm</keyword>
<dbReference type="HOGENOM" id="CLU_030231_0_0_6"/>
<organism evidence="10 11">
    <name type="scientific">Congregibacter litoralis KT71</name>
    <dbReference type="NCBI Taxonomy" id="314285"/>
    <lineage>
        <taxon>Bacteria</taxon>
        <taxon>Pseudomonadati</taxon>
        <taxon>Pseudomonadota</taxon>
        <taxon>Gammaproteobacteria</taxon>
        <taxon>Cellvibrionales</taxon>
        <taxon>Halieaceae</taxon>
        <taxon>Congregibacter</taxon>
    </lineage>
</organism>
<sequence>MTTDISSTIDNSTTDSALEQADPAAKDPQQYIADLGARASRAAHLLAQATTDKKNAALQTAAIALREASAALIAANEIDVKMAQGAERPDSFIDRLRLNEERIEGMAAALEQIAELPDPVGRELMDTTRPNGLSIKRVATPIGVIGMIYESRPNVGADAGALCLKSGNAVILRGGSESLNSTRIIVEAMRHGLEAAGLPADAVQLVDSPDRAAVGALLGCAEHVDLVIPRGGRSLVERVRDEARVPTLLHLDGNCHSYVHSGADLEKAVSVIRNAKLRRTGICGATESLVVDEAVAKQFIPLLADGLENCELRGDETAQACDARVNPASASDWDEEYLDAVLSIRVVAELKEACDFINQHSSGHTEAILTEEATAAEYFLNAIDSAVVMHNASTQFSDGGEFGMGAEIGIATGKMHARGPVGLEQLTSFKYQVRGNGQTRS</sequence>
<dbReference type="InterPro" id="IPR012134">
    <property type="entry name" value="Glu-5-SA_DH"/>
</dbReference>
<dbReference type="PIRSF" id="PIRSF000151">
    <property type="entry name" value="GPR"/>
    <property type="match status" value="1"/>
</dbReference>
<feature type="region of interest" description="Disordered" evidence="8">
    <location>
        <begin position="1"/>
        <end position="25"/>
    </location>
</feature>
<dbReference type="PANTHER" id="PTHR11063">
    <property type="entry name" value="GLUTAMATE SEMIALDEHYDE DEHYDROGENASE"/>
    <property type="match status" value="1"/>
</dbReference>
<dbReference type="CDD" id="cd07079">
    <property type="entry name" value="ALDH_F18-19_ProA-GPR"/>
    <property type="match status" value="1"/>
</dbReference>
<dbReference type="InterPro" id="IPR016163">
    <property type="entry name" value="Ald_DH_C"/>
</dbReference>
<evidence type="ECO:0000313" key="11">
    <source>
        <dbReference type="Proteomes" id="UP000019205"/>
    </source>
</evidence>
<comment type="pathway">
    <text evidence="1 7">Amino-acid biosynthesis; L-proline biosynthesis; L-glutamate 5-semialdehyde from L-glutamate: step 2/2.</text>
</comment>
<dbReference type="AlphaFoldDB" id="A4A752"/>
<dbReference type="InterPro" id="IPR016162">
    <property type="entry name" value="Ald_DH_N"/>
</dbReference>
<dbReference type="UniPathway" id="UPA00098">
    <property type="reaction ID" value="UER00360"/>
</dbReference>
<evidence type="ECO:0000256" key="6">
    <source>
        <dbReference type="ARBA" id="ARBA00049024"/>
    </source>
</evidence>
<gene>
    <name evidence="7" type="primary">proA</name>
    <name evidence="10" type="ORF">KT71_02702</name>
</gene>
<accession>A4A752</accession>
<name>A4A752_9GAMM</name>
<dbReference type="HAMAP" id="MF_00412">
    <property type="entry name" value="ProA"/>
    <property type="match status" value="1"/>
</dbReference>